<evidence type="ECO:0000313" key="2">
    <source>
        <dbReference type="EMBL" id="KAJ9633115.1"/>
    </source>
</evidence>
<reference evidence="2" key="1">
    <citation type="submission" date="2022-10" db="EMBL/GenBank/DDBJ databases">
        <title>Culturing micro-colonial fungi from biological soil crusts in the Mojave desert and describing Neophaeococcomyces mojavensis, and introducing the new genera and species Taxawa tesnikishii.</title>
        <authorList>
            <person name="Kurbessoian T."/>
            <person name="Stajich J.E."/>
        </authorList>
    </citation>
    <scope>NUCLEOTIDE SEQUENCE</scope>
    <source>
        <strain evidence="2">TK_35</strain>
    </source>
</reference>
<sequence length="360" mass="38598">MAAARRESGTAGEGVARYGSACADTVIDCALRVHSTKDGAMFVSLRCLLALALGGVIGATQAAGPEILTTDATRFYALYEAAGGKPSVAQLEQYLAQGTPSLAQFAKLRRVTAERMAEAMAREPAVYANGRACLVELPAVRQRLVQVFANLQAIYPQAKFPPVAIVVGRGKPVGMTHPNGVVIGLEALCAADFMNANAQDRFVHVIAHEYVHIQQTGVSEYEAGDPRATVLRESLGEGIAEFIAELISGNVGNGRHAGWTRGREVHIESAFALDMDSTDLKPWLYNYTPGSQEPYDLGYWVGYRIAKAYYLQADNKRDAVRALIQQDNPKAILQASGWTPGMWMPAKVTGVAARSAAAAE</sequence>
<feature type="domain" description="DUF2268" evidence="1">
    <location>
        <begin position="197"/>
        <end position="316"/>
    </location>
</feature>
<organism evidence="2">
    <name type="scientific">Knufia peltigerae</name>
    <dbReference type="NCBI Taxonomy" id="1002370"/>
    <lineage>
        <taxon>Eukaryota</taxon>
        <taxon>Fungi</taxon>
        <taxon>Dikarya</taxon>
        <taxon>Ascomycota</taxon>
        <taxon>Pezizomycotina</taxon>
        <taxon>Eurotiomycetes</taxon>
        <taxon>Chaetothyriomycetidae</taxon>
        <taxon>Chaetothyriales</taxon>
        <taxon>Trichomeriaceae</taxon>
        <taxon>Knufia</taxon>
    </lineage>
</organism>
<dbReference type="Pfam" id="PF10026">
    <property type="entry name" value="DUF2268"/>
    <property type="match status" value="1"/>
</dbReference>
<dbReference type="SUPFAM" id="SSF55486">
    <property type="entry name" value="Metalloproteases ('zincins'), catalytic domain"/>
    <property type="match status" value="1"/>
</dbReference>
<dbReference type="InterPro" id="IPR018728">
    <property type="entry name" value="DUF2268"/>
</dbReference>
<accession>A0AA38Y208</accession>
<comment type="caution">
    <text evidence="2">The sequence shown here is derived from an EMBL/GenBank/DDBJ whole genome shotgun (WGS) entry which is preliminary data.</text>
</comment>
<name>A0AA38Y208_9EURO</name>
<evidence type="ECO:0000259" key="1">
    <source>
        <dbReference type="Pfam" id="PF10026"/>
    </source>
</evidence>
<gene>
    <name evidence="2" type="ORF">H2204_007260</name>
</gene>
<dbReference type="AlphaFoldDB" id="A0AA38Y208"/>
<dbReference type="EMBL" id="JAPDRN010000049">
    <property type="protein sequence ID" value="KAJ9633115.1"/>
    <property type="molecule type" value="Genomic_DNA"/>
</dbReference>
<proteinExistence type="predicted"/>
<protein>
    <recommendedName>
        <fullName evidence="1">DUF2268 domain-containing protein</fullName>
    </recommendedName>
</protein>